<evidence type="ECO:0000313" key="3">
    <source>
        <dbReference type="Proteomes" id="UP000821853"/>
    </source>
</evidence>
<reference evidence="2 3" key="1">
    <citation type="journal article" date="2020" name="Cell">
        <title>Large-Scale Comparative Analyses of Tick Genomes Elucidate Their Genetic Diversity and Vector Capacities.</title>
        <authorList>
            <consortium name="Tick Genome and Microbiome Consortium (TIGMIC)"/>
            <person name="Jia N."/>
            <person name="Wang J."/>
            <person name="Shi W."/>
            <person name="Du L."/>
            <person name="Sun Y."/>
            <person name="Zhan W."/>
            <person name="Jiang J.F."/>
            <person name="Wang Q."/>
            <person name="Zhang B."/>
            <person name="Ji P."/>
            <person name="Bell-Sakyi L."/>
            <person name="Cui X.M."/>
            <person name="Yuan T.T."/>
            <person name="Jiang B.G."/>
            <person name="Yang W.F."/>
            <person name="Lam T.T."/>
            <person name="Chang Q.C."/>
            <person name="Ding S.J."/>
            <person name="Wang X.J."/>
            <person name="Zhu J.G."/>
            <person name="Ruan X.D."/>
            <person name="Zhao L."/>
            <person name="Wei J.T."/>
            <person name="Ye R.Z."/>
            <person name="Que T.C."/>
            <person name="Du C.H."/>
            <person name="Zhou Y.H."/>
            <person name="Cheng J.X."/>
            <person name="Dai P.F."/>
            <person name="Guo W.B."/>
            <person name="Han X.H."/>
            <person name="Huang E.J."/>
            <person name="Li L.F."/>
            <person name="Wei W."/>
            <person name="Gao Y.C."/>
            <person name="Liu J.Z."/>
            <person name="Shao H.Z."/>
            <person name="Wang X."/>
            <person name="Wang C.C."/>
            <person name="Yang T.C."/>
            <person name="Huo Q.B."/>
            <person name="Li W."/>
            <person name="Chen H.Y."/>
            <person name="Chen S.E."/>
            <person name="Zhou L.G."/>
            <person name="Ni X.B."/>
            <person name="Tian J.H."/>
            <person name="Sheng Y."/>
            <person name="Liu T."/>
            <person name="Pan Y.S."/>
            <person name="Xia L.Y."/>
            <person name="Li J."/>
            <person name="Zhao F."/>
            <person name="Cao W.C."/>
        </authorList>
    </citation>
    <scope>NUCLEOTIDE SEQUENCE [LARGE SCALE GENOMIC DNA]</scope>
    <source>
        <strain evidence="2">HaeL-2018</strain>
    </source>
</reference>
<evidence type="ECO:0000256" key="1">
    <source>
        <dbReference type="SAM" id="MobiDB-lite"/>
    </source>
</evidence>
<feature type="region of interest" description="Disordered" evidence="1">
    <location>
        <begin position="1"/>
        <end position="79"/>
    </location>
</feature>
<feature type="compositionally biased region" description="Basic residues" evidence="1">
    <location>
        <begin position="15"/>
        <end position="33"/>
    </location>
</feature>
<comment type="caution">
    <text evidence="2">The sequence shown here is derived from an EMBL/GenBank/DDBJ whole genome shotgun (WGS) entry which is preliminary data.</text>
</comment>
<name>A0A9J6GTB6_HAELO</name>
<dbReference type="Proteomes" id="UP000821853">
    <property type="component" value="Unassembled WGS sequence"/>
</dbReference>
<gene>
    <name evidence="2" type="ORF">HPB48_013035</name>
</gene>
<accession>A0A9J6GTB6</accession>
<dbReference type="OrthoDB" id="2997340at2759"/>
<dbReference type="EMBL" id="JABSTR010000008">
    <property type="protein sequence ID" value="KAH9377524.1"/>
    <property type="molecule type" value="Genomic_DNA"/>
</dbReference>
<dbReference type="AlphaFoldDB" id="A0A9J6GTB6"/>
<evidence type="ECO:0000313" key="2">
    <source>
        <dbReference type="EMBL" id="KAH9377524.1"/>
    </source>
</evidence>
<keyword evidence="3" id="KW-1185">Reference proteome</keyword>
<sequence length="341" mass="37784">MKNWPGNRHGDGQHPRQRKPFTRRQKRAPHHPYSRYEAQPRRQGSACGEWRKGPSKNGGKQTTRGSTRSPRADSSAAPSCDVVFRQSRWHRLPLLLPSRLRPGVRRHKCCRQLTAPNRTLYDRRNMAAPRPDGIPTPPPPTPIPRVGTEEDDAAAGAWQILSKRRRRRQRLTPILLPARETAWIVLFGPAGGASFLSASPDAISRELAAIAGGLEVRVNVQRKVVDADGASPECLARLLDVTSLCGLSVHGREPIGRNFSRVIIYGIDVNISTADLFAGLETAVPLISARRAGQGDLCLHFAGASPPQKVWLFKRPAWGRACRPRPLQCKRCWWLGHATAA</sequence>
<protein>
    <submittedName>
        <fullName evidence="2">Uncharacterized protein</fullName>
    </submittedName>
</protein>
<proteinExistence type="predicted"/>
<dbReference type="VEuPathDB" id="VectorBase:HLOH_053666"/>
<organism evidence="2 3">
    <name type="scientific">Haemaphysalis longicornis</name>
    <name type="common">Bush tick</name>
    <dbReference type="NCBI Taxonomy" id="44386"/>
    <lineage>
        <taxon>Eukaryota</taxon>
        <taxon>Metazoa</taxon>
        <taxon>Ecdysozoa</taxon>
        <taxon>Arthropoda</taxon>
        <taxon>Chelicerata</taxon>
        <taxon>Arachnida</taxon>
        <taxon>Acari</taxon>
        <taxon>Parasitiformes</taxon>
        <taxon>Ixodida</taxon>
        <taxon>Ixodoidea</taxon>
        <taxon>Ixodidae</taxon>
        <taxon>Haemaphysalinae</taxon>
        <taxon>Haemaphysalis</taxon>
    </lineage>
</organism>
<feature type="compositionally biased region" description="Low complexity" evidence="1">
    <location>
        <begin position="66"/>
        <end position="79"/>
    </location>
</feature>